<reference evidence="1 2" key="1">
    <citation type="journal article" date="2007" name="Int. J. Syst. Evol. Microbiol.">
        <title>Marixanthomonas ophiurae gen. nov., sp. nov., a marine bacterium of the family Flavobacteriaceae isolated from a deep-sea brittle star.</title>
        <authorList>
            <person name="Romanenko L.A."/>
            <person name="Uchino M."/>
            <person name="Frolova G.M."/>
            <person name="Mikhailov V.V."/>
        </authorList>
    </citation>
    <scope>NUCLEOTIDE SEQUENCE [LARGE SCALE GENOMIC DNA]</scope>
    <source>
        <strain evidence="1 2">KMM 3046</strain>
    </source>
</reference>
<dbReference type="RefSeq" id="WP_117158192.1">
    <property type="nucleotide sequence ID" value="NZ_QVID01000001.1"/>
</dbReference>
<evidence type="ECO:0000313" key="1">
    <source>
        <dbReference type="EMBL" id="RFN59192.1"/>
    </source>
</evidence>
<protein>
    <submittedName>
        <fullName evidence="1">DUF2181 domain-containing protein</fullName>
    </submittedName>
</protein>
<sequence>MMRSKKVKIILFSILALVVLRYAYKFSPYKIEFLGHYDKVWAHRVNSTDKLNSATTFFKGIELDLVYQKQTNSFDVNHPPAESIDLTFADYLSTLKPDERPYLWLDIKNLNPENATSIHEKLISIFSSLSYPFETILVETKHPEALAIFQQSGFKTSYYLPYEMYKKDPQALKTAISTVKKFLATDTVFGISASYKDYEILKNHFPKRTKYIWATGRCTVCDYTEIRELLNDTTVKVVLSTFRSFKGNR</sequence>
<dbReference type="EMBL" id="QVID01000001">
    <property type="protein sequence ID" value="RFN59192.1"/>
    <property type="molecule type" value="Genomic_DNA"/>
</dbReference>
<dbReference type="AlphaFoldDB" id="A0A3E1QAN1"/>
<proteinExistence type="predicted"/>
<keyword evidence="2" id="KW-1185">Reference proteome</keyword>
<name>A0A3E1QAN1_9FLAO</name>
<gene>
    <name evidence="1" type="ORF">DZ858_03715</name>
</gene>
<dbReference type="Proteomes" id="UP000261082">
    <property type="component" value="Unassembled WGS sequence"/>
</dbReference>
<dbReference type="OrthoDB" id="1138968at2"/>
<evidence type="ECO:0000313" key="2">
    <source>
        <dbReference type="Proteomes" id="UP000261082"/>
    </source>
</evidence>
<accession>A0A3E1QAN1</accession>
<comment type="caution">
    <text evidence="1">The sequence shown here is derived from an EMBL/GenBank/DDBJ whole genome shotgun (WGS) entry which is preliminary data.</text>
</comment>
<organism evidence="1 2">
    <name type="scientific">Marixanthomonas ophiurae</name>
    <dbReference type="NCBI Taxonomy" id="387659"/>
    <lineage>
        <taxon>Bacteria</taxon>
        <taxon>Pseudomonadati</taxon>
        <taxon>Bacteroidota</taxon>
        <taxon>Flavobacteriia</taxon>
        <taxon>Flavobacteriales</taxon>
        <taxon>Flavobacteriaceae</taxon>
        <taxon>Marixanthomonas</taxon>
    </lineage>
</organism>